<evidence type="ECO:0000256" key="4">
    <source>
        <dbReference type="ARBA" id="ARBA00022723"/>
    </source>
</evidence>
<comment type="similarity">
    <text evidence="3 7">Belongs to the metallo-beta-lactamase superfamily. Glyoxalase II family.</text>
</comment>
<protein>
    <recommendedName>
        <fullName evidence="7">Hydroxyacylglutathione hydrolase</fullName>
        <ecNumber evidence="7">3.1.2.6</ecNumber>
    </recommendedName>
    <alternativeName>
        <fullName evidence="7">Glyoxalase II</fullName>
        <shortName evidence="7">Glx II</shortName>
    </alternativeName>
</protein>
<dbReference type="EC" id="3.1.2.6" evidence="7"/>
<feature type="binding site" evidence="7">
    <location>
        <position position="170"/>
    </location>
    <ligand>
        <name>Zn(2+)</name>
        <dbReference type="ChEBI" id="CHEBI:29105"/>
        <label>2</label>
    </ligand>
</feature>
<keyword evidence="4 7" id="KW-0479">Metal-binding</keyword>
<dbReference type="PANTHER" id="PTHR43705">
    <property type="entry name" value="HYDROXYACYLGLUTATHIONE HYDROLASE"/>
    <property type="match status" value="1"/>
</dbReference>
<dbReference type="PANTHER" id="PTHR43705:SF1">
    <property type="entry name" value="HYDROXYACYLGLUTATHIONE HYDROLASE GLOB"/>
    <property type="match status" value="1"/>
</dbReference>
<dbReference type="Pfam" id="PF16123">
    <property type="entry name" value="HAGH_C"/>
    <property type="match status" value="1"/>
</dbReference>
<feature type="domain" description="Metallo-beta-lactamase" evidence="8">
    <location>
        <begin position="11"/>
        <end position="170"/>
    </location>
</feature>
<organism evidence="9 10">
    <name type="scientific">Ideonella livida</name>
    <dbReference type="NCBI Taxonomy" id="2707176"/>
    <lineage>
        <taxon>Bacteria</taxon>
        <taxon>Pseudomonadati</taxon>
        <taxon>Pseudomonadota</taxon>
        <taxon>Betaproteobacteria</taxon>
        <taxon>Burkholderiales</taxon>
        <taxon>Sphaerotilaceae</taxon>
        <taxon>Ideonella</taxon>
    </lineage>
</organism>
<dbReference type="GO" id="GO:0019243">
    <property type="term" value="P:methylglyoxal catabolic process to D-lactate via S-lactoyl-glutathione"/>
    <property type="evidence" value="ECO:0007669"/>
    <property type="project" value="UniProtKB-UniRule"/>
</dbReference>
<dbReference type="InterPro" id="IPR035680">
    <property type="entry name" value="Clx_II_MBL"/>
</dbReference>
<feature type="binding site" evidence="7">
    <location>
        <position position="132"/>
    </location>
    <ligand>
        <name>Zn(2+)</name>
        <dbReference type="ChEBI" id="CHEBI:29105"/>
        <label>2</label>
    </ligand>
</feature>
<feature type="binding site" evidence="7">
    <location>
        <position position="54"/>
    </location>
    <ligand>
        <name>Zn(2+)</name>
        <dbReference type="ChEBI" id="CHEBI:29105"/>
        <label>1</label>
    </ligand>
</feature>
<accession>A0A7C9THK6</accession>
<feature type="binding site" evidence="7">
    <location>
        <position position="56"/>
    </location>
    <ligand>
        <name>Zn(2+)</name>
        <dbReference type="ChEBI" id="CHEBI:29105"/>
        <label>2</label>
    </ligand>
</feature>
<dbReference type="UniPathway" id="UPA00619">
    <property type="reaction ID" value="UER00676"/>
</dbReference>
<dbReference type="InterPro" id="IPR050110">
    <property type="entry name" value="Glyoxalase_II_hydrolase"/>
</dbReference>
<dbReference type="InterPro" id="IPR032282">
    <property type="entry name" value="HAGH_C"/>
</dbReference>
<dbReference type="SUPFAM" id="SSF56281">
    <property type="entry name" value="Metallo-hydrolase/oxidoreductase"/>
    <property type="match status" value="1"/>
</dbReference>
<comment type="function">
    <text evidence="7">Thiolesterase that catalyzes the hydrolysis of S-D-lactoyl-glutathione to form glutathione and D-lactic acid.</text>
</comment>
<evidence type="ECO:0000256" key="7">
    <source>
        <dbReference type="HAMAP-Rule" id="MF_01374"/>
    </source>
</evidence>
<dbReference type="HAMAP" id="MF_01374">
    <property type="entry name" value="Glyoxalase_2"/>
    <property type="match status" value="1"/>
</dbReference>
<evidence type="ECO:0000256" key="2">
    <source>
        <dbReference type="ARBA" id="ARBA00004963"/>
    </source>
</evidence>
<evidence type="ECO:0000313" key="9">
    <source>
        <dbReference type="EMBL" id="NDY90621.1"/>
    </source>
</evidence>
<dbReference type="Pfam" id="PF00753">
    <property type="entry name" value="Lactamase_B"/>
    <property type="match status" value="1"/>
</dbReference>
<keyword evidence="10" id="KW-1185">Reference proteome</keyword>
<evidence type="ECO:0000256" key="1">
    <source>
        <dbReference type="ARBA" id="ARBA00001623"/>
    </source>
</evidence>
<dbReference type="InterPro" id="IPR036866">
    <property type="entry name" value="RibonucZ/Hydroxyglut_hydro"/>
</dbReference>
<comment type="subunit">
    <text evidence="7">Monomer.</text>
</comment>
<dbReference type="SMART" id="SM00849">
    <property type="entry name" value="Lactamase_B"/>
    <property type="match status" value="1"/>
</dbReference>
<comment type="catalytic activity">
    <reaction evidence="1 7">
        <text>an S-(2-hydroxyacyl)glutathione + H2O = a 2-hydroxy carboxylate + glutathione + H(+)</text>
        <dbReference type="Rhea" id="RHEA:21864"/>
        <dbReference type="ChEBI" id="CHEBI:15377"/>
        <dbReference type="ChEBI" id="CHEBI:15378"/>
        <dbReference type="ChEBI" id="CHEBI:57925"/>
        <dbReference type="ChEBI" id="CHEBI:58896"/>
        <dbReference type="ChEBI" id="CHEBI:71261"/>
        <dbReference type="EC" id="3.1.2.6"/>
    </reaction>
</comment>
<dbReference type="CDD" id="cd07723">
    <property type="entry name" value="hydroxyacylglutathione_hydrolase_MBL-fold"/>
    <property type="match status" value="1"/>
</dbReference>
<dbReference type="InterPro" id="IPR017782">
    <property type="entry name" value="Hydroxyacylglutathione_Hdrlase"/>
</dbReference>
<dbReference type="GO" id="GO:0004416">
    <property type="term" value="F:hydroxyacylglutathione hydrolase activity"/>
    <property type="evidence" value="ECO:0007669"/>
    <property type="project" value="UniProtKB-UniRule"/>
</dbReference>
<dbReference type="EMBL" id="JAAGOH010000004">
    <property type="protein sequence ID" value="NDY90621.1"/>
    <property type="molecule type" value="Genomic_DNA"/>
</dbReference>
<dbReference type="GO" id="GO:0046872">
    <property type="term" value="F:metal ion binding"/>
    <property type="evidence" value="ECO:0007669"/>
    <property type="project" value="UniProtKB-KW"/>
</dbReference>
<evidence type="ECO:0000259" key="8">
    <source>
        <dbReference type="SMART" id="SM00849"/>
    </source>
</evidence>
<keyword evidence="5 7" id="KW-0378">Hydrolase</keyword>
<feature type="binding site" evidence="7">
    <location>
        <position position="132"/>
    </location>
    <ligand>
        <name>Zn(2+)</name>
        <dbReference type="ChEBI" id="CHEBI:29105"/>
        <label>1</label>
    </ligand>
</feature>
<dbReference type="RefSeq" id="WP_163456474.1">
    <property type="nucleotide sequence ID" value="NZ_JAAGOH010000004.1"/>
</dbReference>
<keyword evidence="6 7" id="KW-0862">Zinc</keyword>
<evidence type="ECO:0000256" key="3">
    <source>
        <dbReference type="ARBA" id="ARBA00006759"/>
    </source>
</evidence>
<reference evidence="9 10" key="1">
    <citation type="submission" date="2020-02" db="EMBL/GenBank/DDBJ databases">
        <title>Ideonella bacterium strain TBM-1.</title>
        <authorList>
            <person name="Chen W.-M."/>
        </authorList>
    </citation>
    <scope>NUCLEOTIDE SEQUENCE [LARGE SCALE GENOMIC DNA]</scope>
    <source>
        <strain evidence="9 10">TBM-1</strain>
    </source>
</reference>
<evidence type="ECO:0000256" key="5">
    <source>
        <dbReference type="ARBA" id="ARBA00022801"/>
    </source>
</evidence>
<sequence length="258" mass="28332">MELLALPAFADNYIWLLHDGQHALAVDPGDAQVVEQALSARGLALELMLLTHHHRDHTGGVDALRARWPQSRVEGPHLPELAHGPVAPLTGGERLSWRGLRLDVMATPGHTLDHLSYVAWPERQAPLLFCGDTLFSAGCGRLFEGTPAQLQASLDDLAALPDSTRVCCAHEYTLANLRFAVAADPGNAEVRQYQQHCVSLRADGRPTLPSLLETELRINPFLRTQAPGVRDTLQARGLAATDRLTAFAALRQWKNEFR</sequence>
<name>A0A7C9THK6_9BURK</name>
<dbReference type="PIRSF" id="PIRSF005457">
    <property type="entry name" value="Glx"/>
    <property type="match status" value="1"/>
</dbReference>
<comment type="caution">
    <text evidence="9">The sequence shown here is derived from an EMBL/GenBank/DDBJ whole genome shotgun (WGS) entry which is preliminary data.</text>
</comment>
<comment type="pathway">
    <text evidence="2 7">Secondary metabolite metabolism; methylglyoxal degradation; (R)-lactate from methylglyoxal: step 2/2.</text>
</comment>
<feature type="binding site" evidence="7">
    <location>
        <position position="52"/>
    </location>
    <ligand>
        <name>Zn(2+)</name>
        <dbReference type="ChEBI" id="CHEBI:29105"/>
        <label>1</label>
    </ligand>
</feature>
<dbReference type="AlphaFoldDB" id="A0A7C9THK6"/>
<feature type="binding site" evidence="7">
    <location>
        <position position="110"/>
    </location>
    <ligand>
        <name>Zn(2+)</name>
        <dbReference type="ChEBI" id="CHEBI:29105"/>
        <label>1</label>
    </ligand>
</feature>
<dbReference type="Gene3D" id="3.60.15.10">
    <property type="entry name" value="Ribonuclease Z/Hydroxyacylglutathione hydrolase-like"/>
    <property type="match status" value="1"/>
</dbReference>
<dbReference type="NCBIfam" id="TIGR03413">
    <property type="entry name" value="GSH_gloB"/>
    <property type="match status" value="1"/>
</dbReference>
<feature type="binding site" evidence="7">
    <location>
        <position position="57"/>
    </location>
    <ligand>
        <name>Zn(2+)</name>
        <dbReference type="ChEBI" id="CHEBI:29105"/>
        <label>2</label>
    </ligand>
</feature>
<dbReference type="Proteomes" id="UP000484255">
    <property type="component" value="Unassembled WGS sequence"/>
</dbReference>
<evidence type="ECO:0000256" key="6">
    <source>
        <dbReference type="ARBA" id="ARBA00022833"/>
    </source>
</evidence>
<gene>
    <name evidence="7 9" type="primary">gloB</name>
    <name evidence="9" type="ORF">G3A44_05335</name>
</gene>
<comment type="cofactor">
    <cofactor evidence="7">
        <name>Zn(2+)</name>
        <dbReference type="ChEBI" id="CHEBI:29105"/>
    </cofactor>
    <text evidence="7">Binds 2 Zn(2+) ions per subunit.</text>
</comment>
<dbReference type="InterPro" id="IPR001279">
    <property type="entry name" value="Metallo-B-lactamas"/>
</dbReference>
<proteinExistence type="inferred from homology"/>
<evidence type="ECO:0000313" key="10">
    <source>
        <dbReference type="Proteomes" id="UP000484255"/>
    </source>
</evidence>